<reference evidence="2" key="1">
    <citation type="journal article" date="2014" name="Int. J. Syst. Evol. Microbiol.">
        <title>Complete genome sequence of Corynebacterium casei LMG S-19264T (=DSM 44701T), isolated from a smear-ripened cheese.</title>
        <authorList>
            <consortium name="US DOE Joint Genome Institute (JGI-PGF)"/>
            <person name="Walter F."/>
            <person name="Albersmeier A."/>
            <person name="Kalinowski J."/>
            <person name="Ruckert C."/>
        </authorList>
    </citation>
    <scope>NUCLEOTIDE SEQUENCE</scope>
    <source>
        <strain evidence="2">JCM 19596</strain>
    </source>
</reference>
<protein>
    <submittedName>
        <fullName evidence="2">Uncharacterized protein</fullName>
    </submittedName>
</protein>
<sequence>MIGVPDDPIAWSLARVEEVTHTVIAVFYLLSSRGATLASTLLLRLVLVLLAAGMLGGVVFSHALARVVGRLPRTDASAAREKADARTSTVLRRGDRAVKAVASARDRVEDATLDLVRSPAWVALVGGVASILVDHPAASTALLAGAVSSVVLLVYQHRGRIDSIKRTRDRFTGALDDAV</sequence>
<accession>A0A830FNJ3</accession>
<evidence type="ECO:0000313" key="2">
    <source>
        <dbReference type="EMBL" id="GGL73350.1"/>
    </source>
</evidence>
<dbReference type="Proteomes" id="UP000607197">
    <property type="component" value="Unassembled WGS sequence"/>
</dbReference>
<keyword evidence="1" id="KW-1133">Transmembrane helix</keyword>
<name>A0A830FNJ3_9EURY</name>
<dbReference type="RefSeq" id="WP_188981044.1">
    <property type="nucleotide sequence ID" value="NZ_BMPG01000010.1"/>
</dbReference>
<feature type="transmembrane region" description="Helical" evidence="1">
    <location>
        <begin position="42"/>
        <end position="65"/>
    </location>
</feature>
<keyword evidence="1" id="KW-0812">Transmembrane</keyword>
<organism evidence="2 3">
    <name type="scientific">Halocalculus aciditolerans</name>
    <dbReference type="NCBI Taxonomy" id="1383812"/>
    <lineage>
        <taxon>Archaea</taxon>
        <taxon>Methanobacteriati</taxon>
        <taxon>Methanobacteriota</taxon>
        <taxon>Stenosarchaea group</taxon>
        <taxon>Halobacteria</taxon>
        <taxon>Halobacteriales</taxon>
        <taxon>Halobacteriaceae</taxon>
        <taxon>Halocalculus</taxon>
    </lineage>
</organism>
<evidence type="ECO:0000313" key="3">
    <source>
        <dbReference type="Proteomes" id="UP000607197"/>
    </source>
</evidence>
<reference evidence="2" key="2">
    <citation type="submission" date="2020-09" db="EMBL/GenBank/DDBJ databases">
        <authorList>
            <person name="Sun Q."/>
            <person name="Ohkuma M."/>
        </authorList>
    </citation>
    <scope>NUCLEOTIDE SEQUENCE</scope>
    <source>
        <strain evidence="2">JCM 19596</strain>
    </source>
</reference>
<proteinExistence type="predicted"/>
<comment type="caution">
    <text evidence="2">The sequence shown here is derived from an EMBL/GenBank/DDBJ whole genome shotgun (WGS) entry which is preliminary data.</text>
</comment>
<dbReference type="EMBL" id="BMPG01000010">
    <property type="protein sequence ID" value="GGL73350.1"/>
    <property type="molecule type" value="Genomic_DNA"/>
</dbReference>
<keyword evidence="1" id="KW-0472">Membrane</keyword>
<keyword evidence="3" id="KW-1185">Reference proteome</keyword>
<evidence type="ECO:0000256" key="1">
    <source>
        <dbReference type="SAM" id="Phobius"/>
    </source>
</evidence>
<dbReference type="AlphaFoldDB" id="A0A830FNJ3"/>
<gene>
    <name evidence="2" type="ORF">GCM10009039_34350</name>
</gene>